<dbReference type="Bgee" id="ENSPREG00000022647">
    <property type="expression patterns" value="Expressed in head"/>
</dbReference>
<dbReference type="GO" id="GO:0036297">
    <property type="term" value="P:interstrand cross-link repair"/>
    <property type="evidence" value="ECO:0007669"/>
    <property type="project" value="InterPro"/>
</dbReference>
<keyword evidence="5" id="KW-1185">Reference proteome</keyword>
<evidence type="ECO:0000313" key="4">
    <source>
        <dbReference type="Ensembl" id="ENSPREP00000033431.1"/>
    </source>
</evidence>
<dbReference type="PANTHER" id="PTHR32094:SF5">
    <property type="entry name" value="FANCONI ANEMIA GROUP E PROTEIN"/>
    <property type="match status" value="1"/>
</dbReference>
<dbReference type="PANTHER" id="PTHR32094">
    <property type="entry name" value="FANCONI ANEMIA GROUP E PROTEIN"/>
    <property type="match status" value="1"/>
</dbReference>
<name>A0A3P9QH29_POERE</name>
<dbReference type="InterPro" id="IPR021025">
    <property type="entry name" value="Fanconi_anaemia_gr_E_prot_C"/>
</dbReference>
<feature type="domain" description="Fanconi Anaemia group E protein C-terminal" evidence="3">
    <location>
        <begin position="294"/>
        <end position="452"/>
    </location>
</feature>
<reference evidence="4" key="3">
    <citation type="submission" date="2025-09" db="UniProtKB">
        <authorList>
            <consortium name="Ensembl"/>
        </authorList>
    </citation>
    <scope>IDENTIFICATION</scope>
    <source>
        <strain evidence="4">Guanapo</strain>
    </source>
</reference>
<reference evidence="4" key="2">
    <citation type="submission" date="2025-08" db="UniProtKB">
        <authorList>
            <consortium name="Ensembl"/>
        </authorList>
    </citation>
    <scope>IDENTIFICATION</scope>
    <source>
        <strain evidence="4">Guanapo</strain>
    </source>
</reference>
<protein>
    <submittedName>
        <fullName evidence="4">FA complementation group E</fullName>
    </submittedName>
</protein>
<proteinExistence type="predicted"/>
<dbReference type="GO" id="GO:0043240">
    <property type="term" value="C:Fanconi anaemia nuclear complex"/>
    <property type="evidence" value="ECO:0007669"/>
    <property type="project" value="InterPro"/>
</dbReference>
<feature type="transmembrane region" description="Helical" evidence="2">
    <location>
        <begin position="392"/>
        <end position="413"/>
    </location>
</feature>
<evidence type="ECO:0000313" key="5">
    <source>
        <dbReference type="Proteomes" id="UP000242638"/>
    </source>
</evidence>
<feature type="region of interest" description="Disordered" evidence="1">
    <location>
        <begin position="206"/>
        <end position="272"/>
    </location>
</feature>
<evidence type="ECO:0000259" key="3">
    <source>
        <dbReference type="Pfam" id="PF11510"/>
    </source>
</evidence>
<dbReference type="GeneTree" id="ENSGT00390000000705"/>
<dbReference type="Pfam" id="PF11510">
    <property type="entry name" value="FA_FANCE"/>
    <property type="match status" value="1"/>
</dbReference>
<dbReference type="InterPro" id="IPR039685">
    <property type="entry name" value="FANCE"/>
</dbReference>
<dbReference type="Proteomes" id="UP000242638">
    <property type="component" value="Unassembled WGS sequence"/>
</dbReference>
<feature type="compositionally biased region" description="Acidic residues" evidence="1">
    <location>
        <begin position="214"/>
        <end position="225"/>
    </location>
</feature>
<reference evidence="5" key="1">
    <citation type="submission" date="2013-11" db="EMBL/GenBank/DDBJ databases">
        <title>The genomic landscape of the Guanapo guppy.</title>
        <authorList>
            <person name="Kuenstner A."/>
            <person name="Dreyer C."/>
        </authorList>
    </citation>
    <scope>NUCLEOTIDE SEQUENCE</scope>
    <source>
        <strain evidence="5">Guanapo</strain>
    </source>
</reference>
<keyword evidence="2" id="KW-1133">Transmembrane helix</keyword>
<evidence type="ECO:0000256" key="2">
    <source>
        <dbReference type="SAM" id="Phobius"/>
    </source>
</evidence>
<keyword evidence="2" id="KW-0472">Membrane</keyword>
<dbReference type="Ensembl" id="ENSPRET00000033810.1">
    <property type="protein sequence ID" value="ENSPREP00000033431.1"/>
    <property type="gene ID" value="ENSPREG00000022647.1"/>
</dbReference>
<dbReference type="AlphaFoldDB" id="A0A3P9QH29"/>
<keyword evidence="2" id="KW-0812">Transmembrane</keyword>
<accession>A0A3P9QH29</accession>
<sequence length="485" mass="54036">MAGRRHFCGRGPSIQSTACVDTSTLLGRFDGQSRLLLTTLMSGVSGAKAALTVFQRQQRANSESTLTNFILTLCRDEIVSTEALTLSVKPLVCLFPPVFKQNLLIFLYLVNSAIPGPTVLLLLGCLAQDSNPTPWVRALGRQLERKLEMNFKDPLYSEQCRQKLKQLSENLGGSSEAGGWAECFSRQTEESESYCRRDLLEHGTQRKRRASFDADVDADGEEEAVQESKRLKTDNNHVDEPVDAEDEEVRMDTQGGSASAAETPAVRPHDGLPEHIRVNSEEREWDQSATDVFKVLNECNVEVLCETLNFPILPEHTLPKLCNSILSLSPDLSYSTAASLIRSILLQKVSSLSEPASRCLVTAVTSLCSRYPRPMCCAVIEPVLEDRNIGEILVVLLISCVECISIHMFFVFFRMTFRIPWREAVLSIIHSLLDSKLLLNEEVFTHLTEQLITSCPKHSLTSCLNSNETFLKKSLQASLKRIPDA</sequence>
<evidence type="ECO:0000256" key="1">
    <source>
        <dbReference type="SAM" id="MobiDB-lite"/>
    </source>
</evidence>
<dbReference type="Gene3D" id="1.25.40.480">
    <property type="match status" value="1"/>
</dbReference>
<organism evidence="4 5">
    <name type="scientific">Poecilia reticulata</name>
    <name type="common">Guppy</name>
    <name type="synonym">Acanthophacelus reticulatus</name>
    <dbReference type="NCBI Taxonomy" id="8081"/>
    <lineage>
        <taxon>Eukaryota</taxon>
        <taxon>Metazoa</taxon>
        <taxon>Chordata</taxon>
        <taxon>Craniata</taxon>
        <taxon>Vertebrata</taxon>
        <taxon>Euteleostomi</taxon>
        <taxon>Actinopterygii</taxon>
        <taxon>Neopterygii</taxon>
        <taxon>Teleostei</taxon>
        <taxon>Neoteleostei</taxon>
        <taxon>Acanthomorphata</taxon>
        <taxon>Ovalentaria</taxon>
        <taxon>Atherinomorphae</taxon>
        <taxon>Cyprinodontiformes</taxon>
        <taxon>Poeciliidae</taxon>
        <taxon>Poeciliinae</taxon>
        <taxon>Poecilia</taxon>
    </lineage>
</organism>
<feature type="compositionally biased region" description="Basic and acidic residues" evidence="1">
    <location>
        <begin position="226"/>
        <end position="240"/>
    </location>
</feature>